<evidence type="ECO:0000313" key="2">
    <source>
        <dbReference type="EMBL" id="THU81176.1"/>
    </source>
</evidence>
<feature type="transmembrane region" description="Helical" evidence="1">
    <location>
        <begin position="222"/>
        <end position="240"/>
    </location>
</feature>
<organism evidence="2 3">
    <name type="scientific">Dendrothele bispora (strain CBS 962.96)</name>
    <dbReference type="NCBI Taxonomy" id="1314807"/>
    <lineage>
        <taxon>Eukaryota</taxon>
        <taxon>Fungi</taxon>
        <taxon>Dikarya</taxon>
        <taxon>Basidiomycota</taxon>
        <taxon>Agaricomycotina</taxon>
        <taxon>Agaricomycetes</taxon>
        <taxon>Agaricomycetidae</taxon>
        <taxon>Agaricales</taxon>
        <taxon>Agaricales incertae sedis</taxon>
        <taxon>Dendrothele</taxon>
    </lineage>
</organism>
<reference evidence="2 3" key="1">
    <citation type="journal article" date="2019" name="Nat. Ecol. Evol.">
        <title>Megaphylogeny resolves global patterns of mushroom evolution.</title>
        <authorList>
            <person name="Varga T."/>
            <person name="Krizsan K."/>
            <person name="Foldi C."/>
            <person name="Dima B."/>
            <person name="Sanchez-Garcia M."/>
            <person name="Sanchez-Ramirez S."/>
            <person name="Szollosi G.J."/>
            <person name="Szarkandi J.G."/>
            <person name="Papp V."/>
            <person name="Albert L."/>
            <person name="Andreopoulos W."/>
            <person name="Angelini C."/>
            <person name="Antonin V."/>
            <person name="Barry K.W."/>
            <person name="Bougher N.L."/>
            <person name="Buchanan P."/>
            <person name="Buyck B."/>
            <person name="Bense V."/>
            <person name="Catcheside P."/>
            <person name="Chovatia M."/>
            <person name="Cooper J."/>
            <person name="Damon W."/>
            <person name="Desjardin D."/>
            <person name="Finy P."/>
            <person name="Geml J."/>
            <person name="Haridas S."/>
            <person name="Hughes K."/>
            <person name="Justo A."/>
            <person name="Karasinski D."/>
            <person name="Kautmanova I."/>
            <person name="Kiss B."/>
            <person name="Kocsube S."/>
            <person name="Kotiranta H."/>
            <person name="LaButti K.M."/>
            <person name="Lechner B.E."/>
            <person name="Liimatainen K."/>
            <person name="Lipzen A."/>
            <person name="Lukacs Z."/>
            <person name="Mihaltcheva S."/>
            <person name="Morgado L.N."/>
            <person name="Niskanen T."/>
            <person name="Noordeloos M.E."/>
            <person name="Ohm R.A."/>
            <person name="Ortiz-Santana B."/>
            <person name="Ovrebo C."/>
            <person name="Racz N."/>
            <person name="Riley R."/>
            <person name="Savchenko A."/>
            <person name="Shiryaev A."/>
            <person name="Soop K."/>
            <person name="Spirin V."/>
            <person name="Szebenyi C."/>
            <person name="Tomsovsky M."/>
            <person name="Tulloss R.E."/>
            <person name="Uehling J."/>
            <person name="Grigoriev I.V."/>
            <person name="Vagvolgyi C."/>
            <person name="Papp T."/>
            <person name="Martin F.M."/>
            <person name="Miettinen O."/>
            <person name="Hibbett D.S."/>
            <person name="Nagy L.G."/>
        </authorList>
    </citation>
    <scope>NUCLEOTIDE SEQUENCE [LARGE SCALE GENOMIC DNA]</scope>
    <source>
        <strain evidence="2 3">CBS 962.96</strain>
    </source>
</reference>
<name>A0A4S8KYQ7_DENBC</name>
<feature type="transmembrane region" description="Helical" evidence="1">
    <location>
        <begin position="90"/>
        <end position="112"/>
    </location>
</feature>
<feature type="transmembrane region" description="Helical" evidence="1">
    <location>
        <begin position="132"/>
        <end position="152"/>
    </location>
</feature>
<dbReference type="EMBL" id="ML179832">
    <property type="protein sequence ID" value="THU81176.1"/>
    <property type="molecule type" value="Genomic_DNA"/>
</dbReference>
<accession>A0A4S8KYQ7</accession>
<keyword evidence="3" id="KW-1185">Reference proteome</keyword>
<keyword evidence="1" id="KW-0472">Membrane</keyword>
<evidence type="ECO:0008006" key="4">
    <source>
        <dbReference type="Google" id="ProtNLM"/>
    </source>
</evidence>
<feature type="non-terminal residue" evidence="2">
    <location>
        <position position="1"/>
    </location>
</feature>
<dbReference type="Proteomes" id="UP000297245">
    <property type="component" value="Unassembled WGS sequence"/>
</dbReference>
<dbReference type="OrthoDB" id="3038990at2759"/>
<evidence type="ECO:0000313" key="3">
    <source>
        <dbReference type="Proteomes" id="UP000297245"/>
    </source>
</evidence>
<feature type="transmembrane region" description="Helical" evidence="1">
    <location>
        <begin position="27"/>
        <end position="51"/>
    </location>
</feature>
<gene>
    <name evidence="2" type="ORF">K435DRAFT_694108</name>
</gene>
<keyword evidence="1" id="KW-0812">Transmembrane</keyword>
<proteinExistence type="predicted"/>
<protein>
    <recommendedName>
        <fullName evidence="4">G-protein coupled receptors family 1 profile domain-containing protein</fullName>
    </recommendedName>
</protein>
<dbReference type="AlphaFoldDB" id="A0A4S8KYQ7"/>
<sequence length="286" mass="32742">VIIYDIVNNLEDELELILKQKIKFPTVIYMTARIVSIGMLLLSVYLLGLIVKDCSPGHFFVISFFVIEINSIALLFLLRVRAIFHDVPRIQVFFAFLWVLVFGSSILNFFVIRSVRTLVEPKACTQEHIEPFYSVVSIGMLLVFDTIVYIAISSRLFQTFLFHEKNKAVFQRTCILLNGATLPTFSRSLFRDGQLYYLISLLTGSTVFILFVVPSLHVQYKVIFIPPHIVFTNIIACWVFRNAKLGRIRESEISALVVVSKINFKQGEQECLPARSFLESNDEVQG</sequence>
<feature type="transmembrane region" description="Helical" evidence="1">
    <location>
        <begin position="57"/>
        <end position="78"/>
    </location>
</feature>
<evidence type="ECO:0000256" key="1">
    <source>
        <dbReference type="SAM" id="Phobius"/>
    </source>
</evidence>
<keyword evidence="1" id="KW-1133">Transmembrane helix</keyword>
<feature type="transmembrane region" description="Helical" evidence="1">
    <location>
        <begin position="195"/>
        <end position="216"/>
    </location>
</feature>